<evidence type="ECO:0000313" key="3">
    <source>
        <dbReference type="EMBL" id="VBB04895.1"/>
    </source>
</evidence>
<dbReference type="Pfam" id="PF13411">
    <property type="entry name" value="MerR_1"/>
    <property type="match status" value="1"/>
</dbReference>
<name>A0A498R163_9FIRM</name>
<dbReference type="InterPro" id="IPR047057">
    <property type="entry name" value="MerR_fam"/>
</dbReference>
<keyword evidence="1" id="KW-0238">DNA-binding</keyword>
<evidence type="ECO:0000259" key="2">
    <source>
        <dbReference type="PROSITE" id="PS50937"/>
    </source>
</evidence>
<dbReference type="GO" id="GO:0003677">
    <property type="term" value="F:DNA binding"/>
    <property type="evidence" value="ECO:0007669"/>
    <property type="project" value="UniProtKB-KW"/>
</dbReference>
<dbReference type="PRINTS" id="PR00040">
    <property type="entry name" value="HTHMERR"/>
</dbReference>
<evidence type="ECO:0000313" key="4">
    <source>
        <dbReference type="Proteomes" id="UP000277811"/>
    </source>
</evidence>
<protein>
    <submittedName>
        <fullName evidence="3">Merr bacterial regulatory protein hth signature</fullName>
    </submittedName>
</protein>
<dbReference type="Proteomes" id="UP000277811">
    <property type="component" value="Unassembled WGS sequence"/>
</dbReference>
<dbReference type="GO" id="GO:0003700">
    <property type="term" value="F:DNA-binding transcription factor activity"/>
    <property type="evidence" value="ECO:0007669"/>
    <property type="project" value="InterPro"/>
</dbReference>
<dbReference type="RefSeq" id="WP_122625914.1">
    <property type="nucleotide sequence ID" value="NZ_UPPP01000051.1"/>
</dbReference>
<evidence type="ECO:0000256" key="1">
    <source>
        <dbReference type="ARBA" id="ARBA00023125"/>
    </source>
</evidence>
<dbReference type="SUPFAM" id="SSF46955">
    <property type="entry name" value="Putative DNA-binding domain"/>
    <property type="match status" value="1"/>
</dbReference>
<keyword evidence="4" id="KW-1185">Reference proteome</keyword>
<dbReference type="SMART" id="SM00422">
    <property type="entry name" value="HTH_MERR"/>
    <property type="match status" value="1"/>
</dbReference>
<dbReference type="InterPro" id="IPR009061">
    <property type="entry name" value="DNA-bd_dom_put_sf"/>
</dbReference>
<dbReference type="PANTHER" id="PTHR30204:SF98">
    <property type="entry name" value="HTH-TYPE TRANSCRIPTIONAL REGULATOR ADHR"/>
    <property type="match status" value="1"/>
</dbReference>
<organism evidence="3 4">
    <name type="scientific">Lucifera butyrica</name>
    <dbReference type="NCBI Taxonomy" id="1351585"/>
    <lineage>
        <taxon>Bacteria</taxon>
        <taxon>Bacillati</taxon>
        <taxon>Bacillota</taxon>
        <taxon>Negativicutes</taxon>
        <taxon>Veillonellales</taxon>
        <taxon>Veillonellaceae</taxon>
        <taxon>Lucifera</taxon>
    </lineage>
</organism>
<dbReference type="PANTHER" id="PTHR30204">
    <property type="entry name" value="REDOX-CYCLING DRUG-SENSING TRANSCRIPTIONAL ACTIVATOR SOXR"/>
    <property type="match status" value="1"/>
</dbReference>
<dbReference type="OrthoDB" id="9811174at2"/>
<proteinExistence type="predicted"/>
<dbReference type="InterPro" id="IPR000551">
    <property type="entry name" value="MerR-type_HTH_dom"/>
</dbReference>
<dbReference type="EMBL" id="UPPP01000051">
    <property type="protein sequence ID" value="VBB04895.1"/>
    <property type="molecule type" value="Genomic_DNA"/>
</dbReference>
<dbReference type="PROSITE" id="PS50937">
    <property type="entry name" value="HTH_MERR_2"/>
    <property type="match status" value="1"/>
</dbReference>
<feature type="domain" description="HTH merR-type" evidence="2">
    <location>
        <begin position="1"/>
        <end position="69"/>
    </location>
</feature>
<accession>A0A498R163</accession>
<sequence>MNIKEAAEITGISIDNLRYYERIGLIPEVPRTTTGIRDYDEMSLHWIEFAMRFKRAGMPLDSIREYIQLALKGEATKEARREILLETKESMVEKVRVIQESLDIINYKLDTYDKKCEPVTKELIEAWKTSKREI</sequence>
<dbReference type="Gene3D" id="1.10.1660.10">
    <property type="match status" value="1"/>
</dbReference>
<reference evidence="3 4" key="1">
    <citation type="submission" date="2018-06" db="EMBL/GenBank/DDBJ databases">
        <authorList>
            <person name="Strepis N."/>
        </authorList>
    </citation>
    <scope>NUCLEOTIDE SEQUENCE [LARGE SCALE GENOMIC DNA]</scope>
    <source>
        <strain evidence="3">LUCI</strain>
    </source>
</reference>
<dbReference type="AlphaFoldDB" id="A0A498R163"/>
<gene>
    <name evidence="3" type="ORF">LUCI_0101</name>
</gene>
<dbReference type="CDD" id="cd01109">
    <property type="entry name" value="HTH_YyaN"/>
    <property type="match status" value="1"/>
</dbReference>